<reference evidence="1" key="1">
    <citation type="submission" date="2016-02" db="EMBL/GenBank/DDBJ databases">
        <title>Draft Genome Sequence of Sporotomaculum syntrophicum Strain FB, a Syntrophic Benzoate Degrader.</title>
        <authorList>
            <person name="Nobu M.K."/>
            <person name="Narihiro T."/>
            <person name="Qiu Y.-L."/>
            <person name="Ohashi A."/>
            <person name="Liu W.-T."/>
            <person name="Yuji S."/>
        </authorList>
    </citation>
    <scope>NUCLEOTIDE SEQUENCE</scope>
    <source>
        <strain evidence="1">FB</strain>
    </source>
</reference>
<dbReference type="OrthoDB" id="1809405at2"/>
<dbReference type="AlphaFoldDB" id="A0A9D2WNC1"/>
<comment type="caution">
    <text evidence="1">The sequence shown here is derived from an EMBL/GenBank/DDBJ whole genome shotgun (WGS) entry which is preliminary data.</text>
</comment>
<name>A0A9D2WNC1_9FIRM</name>
<evidence type="ECO:0000313" key="1">
    <source>
        <dbReference type="EMBL" id="KAF1084585.1"/>
    </source>
</evidence>
<dbReference type="Proteomes" id="UP000798488">
    <property type="component" value="Unassembled WGS sequence"/>
</dbReference>
<dbReference type="EMBL" id="LSRS01000005">
    <property type="protein sequence ID" value="KAF1084585.1"/>
    <property type="molecule type" value="Genomic_DNA"/>
</dbReference>
<sequence length="62" mass="7196">MERKLRQSMGYKINYQTASRKYYVATEYSGAPAADFYYQSRKMSNGLIMPRDRDSSANIESV</sequence>
<proteinExistence type="predicted"/>
<accession>A0A9D2WNC1</accession>
<evidence type="ECO:0000313" key="2">
    <source>
        <dbReference type="Proteomes" id="UP000798488"/>
    </source>
</evidence>
<protein>
    <submittedName>
        <fullName evidence="1">Uncharacterized protein</fullName>
    </submittedName>
</protein>
<keyword evidence="2" id="KW-1185">Reference proteome</keyword>
<organism evidence="1 2">
    <name type="scientific">Sporotomaculum syntrophicum</name>
    <dbReference type="NCBI Taxonomy" id="182264"/>
    <lineage>
        <taxon>Bacteria</taxon>
        <taxon>Bacillati</taxon>
        <taxon>Bacillota</taxon>
        <taxon>Clostridia</taxon>
        <taxon>Eubacteriales</taxon>
        <taxon>Desulfallaceae</taxon>
        <taxon>Sporotomaculum</taxon>
    </lineage>
</organism>
<dbReference type="RefSeq" id="WP_161822652.1">
    <property type="nucleotide sequence ID" value="NZ_LSRS01000005.1"/>
</dbReference>
<gene>
    <name evidence="1" type="ORF">SPSYN_02363</name>
</gene>